<feature type="chain" id="PRO_5003484347" description="Major fimbrial subunit protein N-terminal domain-containing protein" evidence="1">
    <location>
        <begin position="24"/>
        <end position="334"/>
    </location>
</feature>
<protein>
    <recommendedName>
        <fullName evidence="4">Major fimbrial subunit protein N-terminal domain-containing protein</fullName>
    </recommendedName>
</protein>
<evidence type="ECO:0000256" key="1">
    <source>
        <dbReference type="SAM" id="SignalP"/>
    </source>
</evidence>
<dbReference type="GeneID" id="93557227"/>
<name>G5SQS0_9BACT</name>
<dbReference type="STRING" id="762968.HMPREF9441_01710"/>
<evidence type="ECO:0008006" key="4">
    <source>
        <dbReference type="Google" id="ProtNLM"/>
    </source>
</evidence>
<sequence>MKKHWNKILEWGLWLVVCLPLFAACSDNDEGPGAEPVREKDCEVSVGIRLDIPVLKDMGDPGESPGDDVADWDKLDLFLVYDWGQVLQYTLTKEELVAANPHPFNAYAGTLKGLYGVAYKTVAGAPTVSASNEEAIKNLRTARLSNITTPEDKKAYMLSLFSGAKLASGDAPMEIKKDERTELHIILSRLITKVDVQWDVEDAYASGVYTKVKMNEIEFFGLDSGLFFPENEIQQLPSLGDANDIYKSAYKANSPISERNGRTYFYTFPGVANKFRFIVDYATNETPKGSKTYIATFNDKLGRATWHKVNFTVKGESFTGDGNISLIPSTSTSK</sequence>
<keyword evidence="1" id="KW-0732">Signal</keyword>
<dbReference type="RefSeq" id="WP_008619743.1">
    <property type="nucleotide sequence ID" value="NZ_JH376597.1"/>
</dbReference>
<comment type="caution">
    <text evidence="2">The sequence shown here is derived from an EMBL/GenBank/DDBJ whole genome shotgun (WGS) entry which is preliminary data.</text>
</comment>
<proteinExistence type="predicted"/>
<reference evidence="2 3" key="1">
    <citation type="submission" date="2011-03" db="EMBL/GenBank/DDBJ databases">
        <authorList>
            <person name="Weinstock G."/>
            <person name="Sodergren E."/>
            <person name="Clifton S."/>
            <person name="Fulton L."/>
            <person name="Fulton B."/>
            <person name="Courtney L."/>
            <person name="Fronick C."/>
            <person name="Harrison M."/>
            <person name="Strong C."/>
            <person name="Farmer C."/>
            <person name="Delahaunty K."/>
            <person name="Markovic C."/>
            <person name="Hall O."/>
            <person name="Minx P."/>
            <person name="Tomlinson C."/>
            <person name="Mitreva M."/>
            <person name="Hou S."/>
            <person name="Chen J."/>
            <person name="Wollam A."/>
            <person name="Pepin K.H."/>
            <person name="Johnson M."/>
            <person name="Bhonagiri V."/>
            <person name="Zhang X."/>
            <person name="Suruliraj S."/>
            <person name="Warren W."/>
            <person name="Chinwalla A."/>
            <person name="Mardis E.R."/>
            <person name="Wilson R.K."/>
        </authorList>
    </citation>
    <scope>NUCLEOTIDE SEQUENCE [LARGE SCALE GENOMIC DNA]</scope>
    <source>
        <strain evidence="2 3">YIT 11840</strain>
    </source>
</reference>
<evidence type="ECO:0000313" key="2">
    <source>
        <dbReference type="EMBL" id="EHH00473.1"/>
    </source>
</evidence>
<dbReference type="PATRIC" id="fig|762968.3.peg.1527"/>
<dbReference type="PROSITE" id="PS51257">
    <property type="entry name" value="PROKAR_LIPOPROTEIN"/>
    <property type="match status" value="1"/>
</dbReference>
<evidence type="ECO:0000313" key="3">
    <source>
        <dbReference type="Proteomes" id="UP000003598"/>
    </source>
</evidence>
<accession>G5SQS0</accession>
<dbReference type="HOGENOM" id="CLU_831171_0_0_10"/>
<gene>
    <name evidence="2" type="ORF">HMPREF9441_01710</name>
</gene>
<organism evidence="2 3">
    <name type="scientific">Paraprevotella clara YIT 11840</name>
    <dbReference type="NCBI Taxonomy" id="762968"/>
    <lineage>
        <taxon>Bacteria</taxon>
        <taxon>Pseudomonadati</taxon>
        <taxon>Bacteroidota</taxon>
        <taxon>Bacteroidia</taxon>
        <taxon>Bacteroidales</taxon>
        <taxon>Prevotellaceae</taxon>
        <taxon>Paraprevotella</taxon>
    </lineage>
</organism>
<dbReference type="AlphaFoldDB" id="G5SQS0"/>
<dbReference type="EMBL" id="AFFY01000022">
    <property type="protein sequence ID" value="EHH00473.1"/>
    <property type="molecule type" value="Genomic_DNA"/>
</dbReference>
<feature type="signal peptide" evidence="1">
    <location>
        <begin position="1"/>
        <end position="23"/>
    </location>
</feature>
<dbReference type="Proteomes" id="UP000003598">
    <property type="component" value="Unassembled WGS sequence"/>
</dbReference>
<keyword evidence="3" id="KW-1185">Reference proteome</keyword>
<dbReference type="OrthoDB" id="1086656at2"/>